<evidence type="ECO:0000256" key="1">
    <source>
        <dbReference type="ARBA" id="ARBA00001964"/>
    </source>
</evidence>
<dbReference type="AlphaFoldDB" id="A0A6V8PYJ2"/>
<comment type="similarity">
    <text evidence="2">Belongs to the transketolase family.</text>
</comment>
<evidence type="ECO:0000313" key="5">
    <source>
        <dbReference type="EMBL" id="GFP29963.1"/>
    </source>
</evidence>
<evidence type="ECO:0000313" key="10">
    <source>
        <dbReference type="Proteomes" id="UP000588083"/>
    </source>
</evidence>
<keyword evidence="3" id="KW-0786">Thiamine pyrophosphate</keyword>
<dbReference type="Proteomes" id="UP000588083">
    <property type="component" value="Unassembled WGS sequence"/>
</dbReference>
<dbReference type="Proteomes" id="UP000569018">
    <property type="component" value="Unassembled WGS sequence"/>
</dbReference>
<dbReference type="PANTHER" id="PTHR43825:SF5">
    <property type="entry name" value="HYPOTHETICAL TRANSKETOLASE FAMILY PROTEIN"/>
    <property type="match status" value="1"/>
</dbReference>
<dbReference type="InterPro" id="IPR005475">
    <property type="entry name" value="Transketolase-like_Pyr-bd"/>
</dbReference>
<dbReference type="SUPFAM" id="SSF52922">
    <property type="entry name" value="TK C-terminal domain-like"/>
    <property type="match status" value="1"/>
</dbReference>
<feature type="domain" description="Transketolase-like pyrimidine-binding" evidence="4">
    <location>
        <begin position="1"/>
        <end position="163"/>
    </location>
</feature>
<dbReference type="InterPro" id="IPR051157">
    <property type="entry name" value="PDH/Transketolase"/>
</dbReference>
<dbReference type="InterPro" id="IPR033248">
    <property type="entry name" value="Transketolase_C"/>
</dbReference>
<dbReference type="EMBL" id="BLRZ01000033">
    <property type="protein sequence ID" value="GFP29963.1"/>
    <property type="molecule type" value="Genomic_DNA"/>
</dbReference>
<organism evidence="6 8">
    <name type="scientific">Candidatus Hakubella thermalkaliphila</name>
    <dbReference type="NCBI Taxonomy" id="2754717"/>
    <lineage>
        <taxon>Bacteria</taxon>
        <taxon>Bacillati</taxon>
        <taxon>Actinomycetota</taxon>
        <taxon>Actinomycetota incertae sedis</taxon>
        <taxon>Candidatus Hakubellales</taxon>
        <taxon>Candidatus Hakubellaceae</taxon>
        <taxon>Candidatus Hakubella</taxon>
    </lineage>
</organism>
<dbReference type="PANTHER" id="PTHR43825">
    <property type="entry name" value="PYRUVATE DEHYDROGENASE E1 COMPONENT"/>
    <property type="match status" value="1"/>
</dbReference>
<evidence type="ECO:0000313" key="6">
    <source>
        <dbReference type="EMBL" id="GFP37548.1"/>
    </source>
</evidence>
<gene>
    <name evidence="5" type="ORF">HKBW3S34_00883</name>
    <name evidence="6" type="ORF">HKBW3S44_01226</name>
    <name evidence="7" type="ORF">HKBW3S47_00390</name>
</gene>
<keyword evidence="10" id="KW-1185">Reference proteome</keyword>
<evidence type="ECO:0000313" key="7">
    <source>
        <dbReference type="EMBL" id="GFP38689.1"/>
    </source>
</evidence>
<name>A0A6V8PYJ2_9ACTN</name>
<dbReference type="CDD" id="cd07033">
    <property type="entry name" value="TPP_PYR_DXS_TK_like"/>
    <property type="match status" value="1"/>
</dbReference>
<accession>A0A6V8PYJ2</accession>
<evidence type="ECO:0000256" key="2">
    <source>
        <dbReference type="ARBA" id="ARBA00007131"/>
    </source>
</evidence>
<dbReference type="Proteomes" id="UP000561271">
    <property type="component" value="Unassembled WGS sequence"/>
</dbReference>
<evidence type="ECO:0000259" key="4">
    <source>
        <dbReference type="SMART" id="SM00861"/>
    </source>
</evidence>
<comment type="cofactor">
    <cofactor evidence="1">
        <name>thiamine diphosphate</name>
        <dbReference type="ChEBI" id="CHEBI:58937"/>
    </cofactor>
</comment>
<comment type="caution">
    <text evidence="6">The sequence shown here is derived from an EMBL/GenBank/DDBJ whole genome shotgun (WGS) entry which is preliminary data.</text>
</comment>
<protein>
    <submittedName>
        <fullName evidence="6">Transketolase</fullName>
    </submittedName>
</protein>
<evidence type="ECO:0000313" key="9">
    <source>
        <dbReference type="Proteomes" id="UP000569018"/>
    </source>
</evidence>
<dbReference type="SUPFAM" id="SSF52518">
    <property type="entry name" value="Thiamin diphosphate-binding fold (THDP-binding)"/>
    <property type="match status" value="1"/>
</dbReference>
<dbReference type="RefSeq" id="WP_176231749.1">
    <property type="nucleotide sequence ID" value="NZ_BLRZ01000033.1"/>
</dbReference>
<evidence type="ECO:0000256" key="3">
    <source>
        <dbReference type="ARBA" id="ARBA00023052"/>
    </source>
</evidence>
<dbReference type="Gene3D" id="3.40.50.920">
    <property type="match status" value="1"/>
</dbReference>
<dbReference type="EMBL" id="BLSC01000106">
    <property type="protein sequence ID" value="GFP37548.1"/>
    <property type="molecule type" value="Genomic_DNA"/>
</dbReference>
<evidence type="ECO:0000313" key="8">
    <source>
        <dbReference type="Proteomes" id="UP000561271"/>
    </source>
</evidence>
<dbReference type="Gene3D" id="3.40.50.970">
    <property type="match status" value="1"/>
</dbReference>
<dbReference type="SMART" id="SM00861">
    <property type="entry name" value="Transket_pyr"/>
    <property type="match status" value="1"/>
</dbReference>
<dbReference type="GO" id="GO:0000287">
    <property type="term" value="F:magnesium ion binding"/>
    <property type="evidence" value="ECO:0007669"/>
    <property type="project" value="UniProtKB-ARBA"/>
</dbReference>
<sequence length="314" mass="33491">MRNAFVAALTTIAAEDPRIFLITGDLGFSVFEDFAGRFPGRFINVGVAEANMVGIAAGLASCGKVAFTYSIAPFATIRCLEQIRIDVCYHNANVKIVGVGGGLAYGPLGATHHAIEDISIMRALPNMKVLSPADPVEADLATRAAVAVDGPVYIRLGKSGEPRVHSGQPDFEIGRAITVKDGTNITLVATGGLVYNALLAARELATQGIDARVISMHTIKPLDEEAILRAAHETAAIFTIEEHTLIGGLGSAVAEVLAESGNRKVLFQRIGIRDRFCHEVGSQEYLRELSGLSPQHIVSRVVGYLSRELSKDIM</sequence>
<dbReference type="EMBL" id="BLSD01000012">
    <property type="protein sequence ID" value="GFP38689.1"/>
    <property type="molecule type" value="Genomic_DNA"/>
</dbReference>
<dbReference type="Pfam" id="PF02780">
    <property type="entry name" value="Transketolase_C"/>
    <property type="match status" value="1"/>
</dbReference>
<dbReference type="Pfam" id="PF02779">
    <property type="entry name" value="Transket_pyr"/>
    <property type="match status" value="1"/>
</dbReference>
<dbReference type="InterPro" id="IPR029061">
    <property type="entry name" value="THDP-binding"/>
</dbReference>
<reference evidence="8 9" key="1">
    <citation type="journal article" date="2020" name="Front. Microbiol.">
        <title>Single-cell genomics of novel Actinobacteria with the Wood-Ljungdahl pathway discovered in a serpentinizing system.</title>
        <authorList>
            <person name="Merino N."/>
            <person name="Kawai M."/>
            <person name="Boyd E.S."/>
            <person name="Colman D.R."/>
            <person name="McGlynn S.E."/>
            <person name="Nealson K.H."/>
            <person name="Kurokawa K."/>
            <person name="Hongoh Y."/>
        </authorList>
    </citation>
    <scope>NUCLEOTIDE SEQUENCE [LARGE SCALE GENOMIC DNA]</scope>
    <source>
        <strain evidence="5 10">S34</strain>
        <strain evidence="6 8">S44</strain>
        <strain evidence="7 9">S47</strain>
    </source>
</reference>
<dbReference type="FunFam" id="3.40.50.970:FF:000129">
    <property type="entry name" value="Transketolase"/>
    <property type="match status" value="1"/>
</dbReference>
<dbReference type="InterPro" id="IPR009014">
    <property type="entry name" value="Transketo_C/PFOR_II"/>
</dbReference>
<proteinExistence type="inferred from homology"/>